<dbReference type="SUPFAM" id="SSF52794">
    <property type="entry name" value="PTS system IIB component-like"/>
    <property type="match status" value="1"/>
</dbReference>
<evidence type="ECO:0000313" key="14">
    <source>
        <dbReference type="Proteomes" id="UP001597492"/>
    </source>
</evidence>
<evidence type="ECO:0000259" key="12">
    <source>
        <dbReference type="PROSITE" id="PS51099"/>
    </source>
</evidence>
<dbReference type="PANTHER" id="PTHR36203">
    <property type="entry name" value="ASCORBATE-SPECIFIC PTS SYSTEM EIIA COMPONENT"/>
    <property type="match status" value="1"/>
</dbReference>
<keyword evidence="14" id="KW-1185">Reference proteome</keyword>
<dbReference type="PROSITE" id="PS51094">
    <property type="entry name" value="PTS_EIIA_TYPE_2"/>
    <property type="match status" value="1"/>
</dbReference>
<dbReference type="RefSeq" id="WP_019617846.1">
    <property type="nucleotide sequence ID" value="NZ_JBHUNE010000003.1"/>
</dbReference>
<comment type="function">
    <text evidence="8">The phosphoenolpyruvate-dependent sugar phosphotransferase system (sugar PTS), a major carbohydrate active transport system, catalyzes the phosphorylation of incoming sugar substrates concomitantly with their translocation across the cell membrane. The enzyme II UlaABC PTS system is involved in ascorbate transport.</text>
</comment>
<dbReference type="PROSITE" id="PS51099">
    <property type="entry name" value="PTS_EIIB_TYPE_2"/>
    <property type="match status" value="1"/>
</dbReference>
<feature type="domain" description="PTS EIIB type-2" evidence="12">
    <location>
        <begin position="188"/>
        <end position="280"/>
    </location>
</feature>
<keyword evidence="5" id="KW-0808">Transferase</keyword>
<feature type="domain" description="PTS EIIA type-2" evidence="11">
    <location>
        <begin position="6"/>
        <end position="149"/>
    </location>
</feature>
<evidence type="ECO:0000256" key="1">
    <source>
        <dbReference type="ARBA" id="ARBA00004496"/>
    </source>
</evidence>
<reference evidence="14" key="1">
    <citation type="journal article" date="2019" name="Int. J. Syst. Evol. Microbiol.">
        <title>The Global Catalogue of Microorganisms (GCM) 10K type strain sequencing project: providing services to taxonomists for standard genome sequencing and annotation.</title>
        <authorList>
            <consortium name="The Broad Institute Genomics Platform"/>
            <consortium name="The Broad Institute Genome Sequencing Center for Infectious Disease"/>
            <person name="Wu L."/>
            <person name="Ma J."/>
        </authorList>
    </citation>
    <scope>NUCLEOTIDE SEQUENCE [LARGE SCALE GENOMIC DNA]</scope>
    <source>
        <strain evidence="14">TISTR 1514</strain>
    </source>
</reference>
<keyword evidence="3" id="KW-0963">Cytoplasm</keyword>
<evidence type="ECO:0000256" key="4">
    <source>
        <dbReference type="ARBA" id="ARBA00022553"/>
    </source>
</evidence>
<name>A0ABW5UUG3_9MICO</name>
<comment type="caution">
    <text evidence="13">The sequence shown here is derived from an EMBL/GenBank/DDBJ whole genome shotgun (WGS) entry which is preliminary data.</text>
</comment>
<dbReference type="EMBL" id="JBHUNE010000003">
    <property type="protein sequence ID" value="MFD2757298.1"/>
    <property type="molecule type" value="Genomic_DNA"/>
</dbReference>
<evidence type="ECO:0000256" key="10">
    <source>
        <dbReference type="ARBA" id="ARBA00042072"/>
    </source>
</evidence>
<keyword evidence="7" id="KW-0418">Kinase</keyword>
<dbReference type="InterPro" id="IPR013011">
    <property type="entry name" value="PTS_EIIB_2"/>
</dbReference>
<dbReference type="Pfam" id="PF02302">
    <property type="entry name" value="PTS_IIB"/>
    <property type="match status" value="1"/>
</dbReference>
<keyword evidence="2" id="KW-0813">Transport</keyword>
<gene>
    <name evidence="13" type="ORF">ACFSW7_02775</name>
</gene>
<evidence type="ECO:0000259" key="11">
    <source>
        <dbReference type="PROSITE" id="PS51094"/>
    </source>
</evidence>
<dbReference type="PANTHER" id="PTHR36203:SF1">
    <property type="entry name" value="ASCORBATE-SPECIFIC PTS SYSTEM EIIA COMPONENT"/>
    <property type="match status" value="1"/>
</dbReference>
<sequence>MGKLRNLISVDAIELDVAADDWRAAVMAAGDLLVQTGATQPAYTDAMLATIDEHGPYIVIAPGFALAHARPDESVERTGLSFARLAAPVEFGSDDNDPVTIVMGLAAADATQHQQALAALAGVLADGDKRAQLDTAATPEAVLDVLASGDATGAIKTVSPASAASAAKPSAEPAQDDVDLTGTVASKGHILTVCGNGVGTSIFLKNTLEQVLGKWGWAPFFTVEATDTISAKGKASEADLVLTSGAIADSLGDLGVPVEVIRDFTSQQEIDGALRRRYAV</sequence>
<dbReference type="SUPFAM" id="SSF55804">
    <property type="entry name" value="Phoshotransferase/anion transport protein"/>
    <property type="match status" value="1"/>
</dbReference>
<evidence type="ECO:0000256" key="3">
    <source>
        <dbReference type="ARBA" id="ARBA00022490"/>
    </source>
</evidence>
<dbReference type="Proteomes" id="UP001597492">
    <property type="component" value="Unassembled WGS sequence"/>
</dbReference>
<evidence type="ECO:0000256" key="6">
    <source>
        <dbReference type="ARBA" id="ARBA00022683"/>
    </source>
</evidence>
<dbReference type="InterPro" id="IPR051351">
    <property type="entry name" value="Ascorbate-PTS_EIIA_comp"/>
</dbReference>
<keyword evidence="6" id="KW-0598">Phosphotransferase system</keyword>
<evidence type="ECO:0000256" key="8">
    <source>
        <dbReference type="ARBA" id="ARBA00037387"/>
    </source>
</evidence>
<evidence type="ECO:0000313" key="13">
    <source>
        <dbReference type="EMBL" id="MFD2757298.1"/>
    </source>
</evidence>
<proteinExistence type="predicted"/>
<dbReference type="InterPro" id="IPR036095">
    <property type="entry name" value="PTS_EIIB-like_sf"/>
</dbReference>
<evidence type="ECO:0000256" key="5">
    <source>
        <dbReference type="ARBA" id="ARBA00022679"/>
    </source>
</evidence>
<protein>
    <recommendedName>
        <fullName evidence="9">Ascorbate-specific PTS system EIIA component</fullName>
    </recommendedName>
    <alternativeName>
        <fullName evidence="10">Ascorbate-specific phosphotransferase enzyme IIA component</fullName>
    </alternativeName>
</protein>
<keyword evidence="4" id="KW-0597">Phosphoprotein</keyword>
<dbReference type="Pfam" id="PF00359">
    <property type="entry name" value="PTS_EIIA_2"/>
    <property type="match status" value="1"/>
</dbReference>
<organism evidence="13 14">
    <name type="scientific">Gulosibacter faecalis</name>
    <dbReference type="NCBI Taxonomy" id="272240"/>
    <lineage>
        <taxon>Bacteria</taxon>
        <taxon>Bacillati</taxon>
        <taxon>Actinomycetota</taxon>
        <taxon>Actinomycetes</taxon>
        <taxon>Micrococcales</taxon>
        <taxon>Microbacteriaceae</taxon>
        <taxon>Gulosibacter</taxon>
    </lineage>
</organism>
<comment type="subcellular location">
    <subcellularLocation>
        <location evidence="1">Cytoplasm</location>
    </subcellularLocation>
</comment>
<dbReference type="InterPro" id="IPR003501">
    <property type="entry name" value="PTS_EIIB_2/3"/>
</dbReference>
<dbReference type="Gene3D" id="3.40.930.10">
    <property type="entry name" value="Mannitol-specific EII, Chain A"/>
    <property type="match status" value="1"/>
</dbReference>
<dbReference type="InterPro" id="IPR002178">
    <property type="entry name" value="PTS_EIIA_type-2_dom"/>
</dbReference>
<evidence type="ECO:0000256" key="2">
    <source>
        <dbReference type="ARBA" id="ARBA00022448"/>
    </source>
</evidence>
<dbReference type="CDD" id="cd05563">
    <property type="entry name" value="PTS_IIB_ascorbate"/>
    <property type="match status" value="1"/>
</dbReference>
<evidence type="ECO:0000256" key="9">
    <source>
        <dbReference type="ARBA" id="ARBA00041175"/>
    </source>
</evidence>
<dbReference type="Gene3D" id="3.40.50.2300">
    <property type="match status" value="1"/>
</dbReference>
<dbReference type="InterPro" id="IPR016152">
    <property type="entry name" value="PTrfase/Anion_transptr"/>
</dbReference>
<accession>A0ABW5UUG3</accession>
<evidence type="ECO:0000256" key="7">
    <source>
        <dbReference type="ARBA" id="ARBA00022777"/>
    </source>
</evidence>
<keyword evidence="13" id="KW-0762">Sugar transport</keyword>